<evidence type="ECO:0008006" key="4">
    <source>
        <dbReference type="Google" id="ProtNLM"/>
    </source>
</evidence>
<feature type="signal peptide" evidence="1">
    <location>
        <begin position="1"/>
        <end position="18"/>
    </location>
</feature>
<gene>
    <name evidence="2" type="ORF">C2857_001072</name>
</gene>
<name>A0A7S9KJM4_EPIFF</name>
<dbReference type="OrthoDB" id="5091578at2759"/>
<keyword evidence="1" id="KW-0732">Signal</keyword>
<evidence type="ECO:0000313" key="3">
    <source>
        <dbReference type="Proteomes" id="UP000594364"/>
    </source>
</evidence>
<protein>
    <recommendedName>
        <fullName evidence="4">Secreted protein</fullName>
    </recommendedName>
</protein>
<dbReference type="AlphaFoldDB" id="A0A7S9KJM4"/>
<reference evidence="2 3" key="1">
    <citation type="journal article" date="2018" name="PLoS Genet.">
        <title>Repeat elements organise 3D genome structure and mediate transcription in the filamentous fungus Epichloe festucae.</title>
        <authorList>
            <person name="Winter D.J."/>
            <person name="Ganley A.R.D."/>
            <person name="Young C.A."/>
            <person name="Liachko I."/>
            <person name="Schardl C.L."/>
            <person name="Dupont P.Y."/>
            <person name="Berry D."/>
            <person name="Ram A."/>
            <person name="Scott B."/>
            <person name="Cox M.P."/>
        </authorList>
    </citation>
    <scope>NUCLEOTIDE SEQUENCE [LARGE SCALE GENOMIC DNA]</scope>
    <source>
        <strain evidence="2 3">Fl1</strain>
    </source>
</reference>
<dbReference type="EMBL" id="CP031385">
    <property type="protein sequence ID" value="QPG93592.1"/>
    <property type="molecule type" value="Genomic_DNA"/>
</dbReference>
<keyword evidence="3" id="KW-1185">Reference proteome</keyword>
<evidence type="ECO:0000313" key="2">
    <source>
        <dbReference type="EMBL" id="QPG93592.1"/>
    </source>
</evidence>
<organism evidence="2 3">
    <name type="scientific">Epichloe festucae (strain Fl1)</name>
    <dbReference type="NCBI Taxonomy" id="877507"/>
    <lineage>
        <taxon>Eukaryota</taxon>
        <taxon>Fungi</taxon>
        <taxon>Dikarya</taxon>
        <taxon>Ascomycota</taxon>
        <taxon>Pezizomycotina</taxon>
        <taxon>Sordariomycetes</taxon>
        <taxon>Hypocreomycetidae</taxon>
        <taxon>Hypocreales</taxon>
        <taxon>Clavicipitaceae</taxon>
        <taxon>Epichloe</taxon>
    </lineage>
</organism>
<evidence type="ECO:0000256" key="1">
    <source>
        <dbReference type="SAM" id="SignalP"/>
    </source>
</evidence>
<dbReference type="Proteomes" id="UP000594364">
    <property type="component" value="Chromosome 1"/>
</dbReference>
<sequence>MLLILSLAFAFFSWKALAAAKEAVAASTPADTDSDCINAHHLLALSQTLSWLHLNSSSTEPAVELPVIPEKYVVSPTACIPSSLSRLFVGPVVQVAKDRQLLSKMDELLAVTPAIRTPRGVMTGRLEKRIRKCPEIKAAALSEVRSYSCKTAPHPDSCRSCANFATFNFAASCVACAAKMNSESIFCCGAAATAFASYYTQVCLDK</sequence>
<accession>A0A7S9KJM4</accession>
<proteinExistence type="predicted"/>
<feature type="chain" id="PRO_5034706598" description="Secreted protein" evidence="1">
    <location>
        <begin position="19"/>
        <end position="206"/>
    </location>
</feature>